<evidence type="ECO:0000256" key="4">
    <source>
        <dbReference type="ARBA" id="ARBA00023163"/>
    </source>
</evidence>
<dbReference type="SUPFAM" id="SSF53850">
    <property type="entry name" value="Periplasmic binding protein-like II"/>
    <property type="match status" value="1"/>
</dbReference>
<gene>
    <name evidence="7" type="ORF">GCM10009654_49420</name>
</gene>
<comment type="caution">
    <text evidence="7">The sequence shown here is derived from an EMBL/GenBank/DDBJ whole genome shotgun (WGS) entry which is preliminary data.</text>
</comment>
<name>A0ABP4FNX1_9ACTN</name>
<proteinExistence type="inferred from homology"/>
<comment type="similarity">
    <text evidence="1">Belongs to the LysR transcriptional regulatory family.</text>
</comment>
<dbReference type="PANTHER" id="PTHR30346:SF0">
    <property type="entry name" value="HCA OPERON TRANSCRIPTIONAL ACTIVATOR HCAR"/>
    <property type="match status" value="1"/>
</dbReference>
<evidence type="ECO:0000256" key="2">
    <source>
        <dbReference type="ARBA" id="ARBA00023015"/>
    </source>
</evidence>
<dbReference type="Gene3D" id="3.40.190.10">
    <property type="entry name" value="Periplasmic binding protein-like II"/>
    <property type="match status" value="2"/>
</dbReference>
<keyword evidence="3" id="KW-0238">DNA-binding</keyword>
<dbReference type="PANTHER" id="PTHR30346">
    <property type="entry name" value="TRANSCRIPTIONAL DUAL REGULATOR HCAR-RELATED"/>
    <property type="match status" value="1"/>
</dbReference>
<dbReference type="RefSeq" id="WP_344280787.1">
    <property type="nucleotide sequence ID" value="NZ_BAAAKV010000050.1"/>
</dbReference>
<evidence type="ECO:0000256" key="1">
    <source>
        <dbReference type="ARBA" id="ARBA00009437"/>
    </source>
</evidence>
<keyword evidence="2" id="KW-0805">Transcription regulation</keyword>
<dbReference type="EMBL" id="BAAAKV010000050">
    <property type="protein sequence ID" value="GAA1185967.1"/>
    <property type="molecule type" value="Genomic_DNA"/>
</dbReference>
<evidence type="ECO:0000256" key="3">
    <source>
        <dbReference type="ARBA" id="ARBA00023125"/>
    </source>
</evidence>
<evidence type="ECO:0000313" key="8">
    <source>
        <dbReference type="Proteomes" id="UP001501371"/>
    </source>
</evidence>
<accession>A0ABP4FNX1</accession>
<sequence>MSDPTALTAVSTATPAPPVAPEVAPATAPGRPVRLGYHGSAEVAARVVRLAGRDETAVRIEPYDIADPFAELRRGAQDVVIVKFALREPDLVTSGVLTHDARAVVVGAAHPLAGRASVSVEELADHGLFDRPGKLPGYVWDEVVPPRTPAGRPLRREHRVSDVPTMMRLVARGTAVHLSLVSIADVAPPGIRVVPVHDLPAAPVALAWCKEREPAAHVADFIAAAEAGAAR</sequence>
<dbReference type="InterPro" id="IPR005119">
    <property type="entry name" value="LysR_subst-bd"/>
</dbReference>
<evidence type="ECO:0000256" key="5">
    <source>
        <dbReference type="SAM" id="MobiDB-lite"/>
    </source>
</evidence>
<keyword evidence="4" id="KW-0804">Transcription</keyword>
<reference evidence="8" key="1">
    <citation type="journal article" date="2019" name="Int. J. Syst. Evol. Microbiol.">
        <title>The Global Catalogue of Microorganisms (GCM) 10K type strain sequencing project: providing services to taxonomists for standard genome sequencing and annotation.</title>
        <authorList>
            <consortium name="The Broad Institute Genomics Platform"/>
            <consortium name="The Broad Institute Genome Sequencing Center for Infectious Disease"/>
            <person name="Wu L."/>
            <person name="Ma J."/>
        </authorList>
    </citation>
    <scope>NUCLEOTIDE SEQUENCE [LARGE SCALE GENOMIC DNA]</scope>
    <source>
        <strain evidence="8">JCM 12696</strain>
    </source>
</reference>
<evidence type="ECO:0000259" key="6">
    <source>
        <dbReference type="Pfam" id="PF03466"/>
    </source>
</evidence>
<feature type="compositionally biased region" description="Low complexity" evidence="5">
    <location>
        <begin position="1"/>
        <end position="14"/>
    </location>
</feature>
<dbReference type="Proteomes" id="UP001501371">
    <property type="component" value="Unassembled WGS sequence"/>
</dbReference>
<protein>
    <recommendedName>
        <fullName evidence="6">LysR substrate-binding domain-containing protein</fullName>
    </recommendedName>
</protein>
<feature type="domain" description="LysR substrate-binding" evidence="6">
    <location>
        <begin position="56"/>
        <end position="226"/>
    </location>
</feature>
<dbReference type="Pfam" id="PF03466">
    <property type="entry name" value="LysR_substrate"/>
    <property type="match status" value="1"/>
</dbReference>
<evidence type="ECO:0000313" key="7">
    <source>
        <dbReference type="EMBL" id="GAA1185967.1"/>
    </source>
</evidence>
<keyword evidence="8" id="KW-1185">Reference proteome</keyword>
<feature type="region of interest" description="Disordered" evidence="5">
    <location>
        <begin position="1"/>
        <end position="25"/>
    </location>
</feature>
<organism evidence="7 8">
    <name type="scientific">Streptomyces hebeiensis</name>
    <dbReference type="NCBI Taxonomy" id="229486"/>
    <lineage>
        <taxon>Bacteria</taxon>
        <taxon>Bacillati</taxon>
        <taxon>Actinomycetota</taxon>
        <taxon>Actinomycetes</taxon>
        <taxon>Kitasatosporales</taxon>
        <taxon>Streptomycetaceae</taxon>
        <taxon>Streptomyces</taxon>
    </lineage>
</organism>